<sequence length="136" mass="15656">MLLGLGACSGCIAMAAESWTHQTFVWTWLHYWNKLVLYSLQTASIKLLLHWTGASGCFYMDVRSWSHQTLLRTCIGRIFTGKGPGLYVWAGHLLKAQFWFISQTQRDWDWAVILRRKVLKYRDVLLCLGCYGGIPP</sequence>
<reference evidence="1" key="1">
    <citation type="journal article" date="2017" name="Nature">
        <title>The sunflower genome provides insights into oil metabolism, flowering and Asterid evolution.</title>
        <authorList>
            <person name="Badouin H."/>
            <person name="Gouzy J."/>
            <person name="Grassa C.J."/>
            <person name="Murat F."/>
            <person name="Staton S.E."/>
            <person name="Cottret L."/>
            <person name="Lelandais-Briere C."/>
            <person name="Owens G.L."/>
            <person name="Carrere S."/>
            <person name="Mayjonade B."/>
            <person name="Legrand L."/>
            <person name="Gill N."/>
            <person name="Kane N.C."/>
            <person name="Bowers J.E."/>
            <person name="Hubner S."/>
            <person name="Bellec A."/>
            <person name="Berard A."/>
            <person name="Berges H."/>
            <person name="Blanchet N."/>
            <person name="Boniface M.C."/>
            <person name="Brunel D."/>
            <person name="Catrice O."/>
            <person name="Chaidir N."/>
            <person name="Claudel C."/>
            <person name="Donnadieu C."/>
            <person name="Faraut T."/>
            <person name="Fievet G."/>
            <person name="Helmstetter N."/>
            <person name="King M."/>
            <person name="Knapp S.J."/>
            <person name="Lai Z."/>
            <person name="Le Paslier M.C."/>
            <person name="Lippi Y."/>
            <person name="Lorenzon L."/>
            <person name="Mandel J.R."/>
            <person name="Marage G."/>
            <person name="Marchand G."/>
            <person name="Marquand E."/>
            <person name="Bret-Mestries E."/>
            <person name="Morien E."/>
            <person name="Nambeesan S."/>
            <person name="Nguyen T."/>
            <person name="Pegot-Espagnet P."/>
            <person name="Pouilly N."/>
            <person name="Raftis F."/>
            <person name="Sallet E."/>
            <person name="Schiex T."/>
            <person name="Thomas J."/>
            <person name="Vandecasteele C."/>
            <person name="Vares D."/>
            <person name="Vear F."/>
            <person name="Vautrin S."/>
            <person name="Crespi M."/>
            <person name="Mangin B."/>
            <person name="Burke J.M."/>
            <person name="Salse J."/>
            <person name="Munos S."/>
            <person name="Vincourt P."/>
            <person name="Rieseberg L.H."/>
            <person name="Langlade N.B."/>
        </authorList>
    </citation>
    <scope>NUCLEOTIDE SEQUENCE</scope>
    <source>
        <tissue evidence="1">Leaves</tissue>
    </source>
</reference>
<gene>
    <name evidence="1" type="ORF">HanXRQr2_Chr07g0282511</name>
</gene>
<proteinExistence type="predicted"/>
<dbReference type="Proteomes" id="UP000215914">
    <property type="component" value="Unassembled WGS sequence"/>
</dbReference>
<accession>A0A9K3IIN1</accession>
<organism evidence="1 2">
    <name type="scientific">Helianthus annuus</name>
    <name type="common">Common sunflower</name>
    <dbReference type="NCBI Taxonomy" id="4232"/>
    <lineage>
        <taxon>Eukaryota</taxon>
        <taxon>Viridiplantae</taxon>
        <taxon>Streptophyta</taxon>
        <taxon>Embryophyta</taxon>
        <taxon>Tracheophyta</taxon>
        <taxon>Spermatophyta</taxon>
        <taxon>Magnoliopsida</taxon>
        <taxon>eudicotyledons</taxon>
        <taxon>Gunneridae</taxon>
        <taxon>Pentapetalae</taxon>
        <taxon>asterids</taxon>
        <taxon>campanulids</taxon>
        <taxon>Asterales</taxon>
        <taxon>Asteraceae</taxon>
        <taxon>Asteroideae</taxon>
        <taxon>Heliantheae alliance</taxon>
        <taxon>Heliantheae</taxon>
        <taxon>Helianthus</taxon>
    </lineage>
</organism>
<name>A0A9K3IIN1_HELAN</name>
<comment type="caution">
    <text evidence="1">The sequence shown here is derived from an EMBL/GenBank/DDBJ whole genome shotgun (WGS) entry which is preliminary data.</text>
</comment>
<dbReference type="AlphaFoldDB" id="A0A9K3IIN1"/>
<evidence type="ECO:0000313" key="2">
    <source>
        <dbReference type="Proteomes" id="UP000215914"/>
    </source>
</evidence>
<protein>
    <submittedName>
        <fullName evidence="1">Uncharacterized protein</fullName>
    </submittedName>
</protein>
<dbReference type="EMBL" id="MNCJ02000322">
    <property type="protein sequence ID" value="KAF5797598.1"/>
    <property type="molecule type" value="Genomic_DNA"/>
</dbReference>
<keyword evidence="2" id="KW-1185">Reference proteome</keyword>
<dbReference type="Gramene" id="mRNA:HanXRQr2_Chr07g0282511">
    <property type="protein sequence ID" value="CDS:HanXRQr2_Chr07g0282511.1"/>
    <property type="gene ID" value="HanXRQr2_Chr07g0282511"/>
</dbReference>
<evidence type="ECO:0000313" key="1">
    <source>
        <dbReference type="EMBL" id="KAF5797598.1"/>
    </source>
</evidence>
<reference evidence="1" key="2">
    <citation type="submission" date="2020-06" db="EMBL/GenBank/DDBJ databases">
        <title>Helianthus annuus Genome sequencing and assembly Release 2.</title>
        <authorList>
            <person name="Gouzy J."/>
            <person name="Langlade N."/>
            <person name="Munos S."/>
        </authorList>
    </citation>
    <scope>NUCLEOTIDE SEQUENCE</scope>
    <source>
        <tissue evidence="1">Leaves</tissue>
    </source>
</reference>